<comment type="caution">
    <text evidence="8">The sequence shown here is derived from an EMBL/GenBank/DDBJ whole genome shotgun (WGS) entry which is preliminary data.</text>
</comment>
<dbReference type="PROSITE" id="PS00074">
    <property type="entry name" value="GLFV_DEHYDROGENASE"/>
    <property type="match status" value="1"/>
</dbReference>
<dbReference type="PRINTS" id="PR00082">
    <property type="entry name" value="GLFDHDRGNASE"/>
</dbReference>
<evidence type="ECO:0000313" key="9">
    <source>
        <dbReference type="Proteomes" id="UP000003919"/>
    </source>
</evidence>
<dbReference type="InterPro" id="IPR016211">
    <property type="entry name" value="Glu/Phe/Leu/Val/Trp_DH_bac/arc"/>
</dbReference>
<dbReference type="SUPFAM" id="SSF51735">
    <property type="entry name" value="NAD(P)-binding Rossmann-fold domains"/>
    <property type="match status" value="1"/>
</dbReference>
<dbReference type="InterPro" id="IPR046346">
    <property type="entry name" value="Aminoacid_DH-like_N_sf"/>
</dbReference>
<dbReference type="SMART" id="SM00839">
    <property type="entry name" value="ELFV_dehydrog"/>
    <property type="match status" value="1"/>
</dbReference>
<dbReference type="AlphaFoldDB" id="A3HY10"/>
<dbReference type="FunFam" id="3.40.50.10860:FF:000010">
    <property type="entry name" value="Leucine dehydrogenase"/>
    <property type="match status" value="1"/>
</dbReference>
<evidence type="ECO:0000313" key="8">
    <source>
        <dbReference type="EMBL" id="EAZ81483.1"/>
    </source>
</evidence>
<protein>
    <submittedName>
        <fullName evidence="8">Leucine dehydrogenase LeuDH</fullName>
    </submittedName>
</protein>
<feature type="binding site" evidence="5">
    <location>
        <begin position="191"/>
        <end position="196"/>
    </location>
    <ligand>
        <name>NAD(+)</name>
        <dbReference type="ChEBI" id="CHEBI:57540"/>
    </ligand>
</feature>
<dbReference type="InterPro" id="IPR036291">
    <property type="entry name" value="NAD(P)-bd_dom_sf"/>
</dbReference>
<organism evidence="8 9">
    <name type="scientific">Algoriphagus machipongonensis</name>
    <dbReference type="NCBI Taxonomy" id="388413"/>
    <lineage>
        <taxon>Bacteria</taxon>
        <taxon>Pseudomonadati</taxon>
        <taxon>Bacteroidota</taxon>
        <taxon>Cytophagia</taxon>
        <taxon>Cytophagales</taxon>
        <taxon>Cyclobacteriaceae</taxon>
        <taxon>Algoriphagus</taxon>
    </lineage>
</organism>
<feature type="active site" description="Proton donor/acceptor" evidence="4">
    <location>
        <position position="92"/>
    </location>
</feature>
<evidence type="ECO:0000256" key="5">
    <source>
        <dbReference type="PIRSR" id="PIRSR000188-2"/>
    </source>
</evidence>
<dbReference type="RefSeq" id="WP_008203322.1">
    <property type="nucleotide sequence ID" value="NZ_CM001023.1"/>
</dbReference>
<dbReference type="Proteomes" id="UP000003919">
    <property type="component" value="Chromosome"/>
</dbReference>
<evidence type="ECO:0000259" key="7">
    <source>
        <dbReference type="SMART" id="SM00839"/>
    </source>
</evidence>
<keyword evidence="2 6" id="KW-0560">Oxidoreductase</keyword>
<proteinExistence type="inferred from homology"/>
<dbReference type="InterPro" id="IPR006096">
    <property type="entry name" value="Glu/Leu/Phe/Val/Trp_DH_C"/>
</dbReference>
<evidence type="ECO:0000256" key="6">
    <source>
        <dbReference type="RuleBase" id="RU004417"/>
    </source>
</evidence>
<feature type="domain" description="Glutamate/phenylalanine/leucine/valine/L-tryptophan dehydrogenase C-terminal" evidence="7">
    <location>
        <begin position="155"/>
        <end position="364"/>
    </location>
</feature>
<name>A3HY10_9BACT</name>
<dbReference type="HOGENOM" id="CLU_025763_0_0_10"/>
<comment type="similarity">
    <text evidence="1 6">Belongs to the Glu/Leu/Phe/Val dehydrogenases family.</text>
</comment>
<dbReference type="InterPro" id="IPR033524">
    <property type="entry name" value="Glu/Leu/Phe/Val_DH_AS"/>
</dbReference>
<dbReference type="InterPro" id="IPR006095">
    <property type="entry name" value="Glu/Leu/Phe/Val/Trp_DH"/>
</dbReference>
<dbReference type="SUPFAM" id="SSF53223">
    <property type="entry name" value="Aminoacid dehydrogenase-like, N-terminal domain"/>
    <property type="match status" value="1"/>
</dbReference>
<dbReference type="InterPro" id="IPR006097">
    <property type="entry name" value="Glu/Leu/Phe/Val/Trp_DH_dimer"/>
</dbReference>
<dbReference type="Gene3D" id="3.40.50.720">
    <property type="entry name" value="NAD(P)-binding Rossmann-like Domain"/>
    <property type="match status" value="1"/>
</dbReference>
<accession>A3HY10</accession>
<evidence type="ECO:0000256" key="2">
    <source>
        <dbReference type="ARBA" id="ARBA00023002"/>
    </source>
</evidence>
<dbReference type="Pfam" id="PF02812">
    <property type="entry name" value="ELFV_dehydrog_N"/>
    <property type="match status" value="1"/>
</dbReference>
<dbReference type="OrthoDB" id="9803297at2"/>
<dbReference type="STRING" id="388413.ALPR1_20643"/>
<keyword evidence="9" id="KW-1185">Reference proteome</keyword>
<dbReference type="PIRSF" id="PIRSF000188">
    <property type="entry name" value="Phe_leu_dh"/>
    <property type="match status" value="1"/>
</dbReference>
<dbReference type="Gene3D" id="3.40.50.10860">
    <property type="entry name" value="Leucine Dehydrogenase, chain A, domain 1"/>
    <property type="match status" value="1"/>
</dbReference>
<dbReference type="eggNOG" id="COG0334">
    <property type="taxonomic scope" value="Bacteria"/>
</dbReference>
<keyword evidence="3 5" id="KW-0520">NAD</keyword>
<dbReference type="EMBL" id="AAXU02000001">
    <property type="protein sequence ID" value="EAZ81483.1"/>
    <property type="molecule type" value="Genomic_DNA"/>
</dbReference>
<dbReference type="PANTHER" id="PTHR42722:SF1">
    <property type="entry name" value="VALINE DEHYDROGENASE"/>
    <property type="match status" value="1"/>
</dbReference>
<dbReference type="CDD" id="cd01075">
    <property type="entry name" value="NAD_bind_Leu_Phe_Val_DH"/>
    <property type="match status" value="1"/>
</dbReference>
<keyword evidence="5" id="KW-0547">Nucleotide-binding</keyword>
<dbReference type="GO" id="GO:0006520">
    <property type="term" value="P:amino acid metabolic process"/>
    <property type="evidence" value="ECO:0007669"/>
    <property type="project" value="InterPro"/>
</dbReference>
<evidence type="ECO:0000256" key="4">
    <source>
        <dbReference type="PIRSR" id="PIRSR000188-1"/>
    </source>
</evidence>
<reference evidence="8 9" key="1">
    <citation type="journal article" date="2011" name="J. Bacteriol.">
        <title>Complete genome sequence of Algoriphagus sp. PR1, bacterial prey of a colony-forming choanoflagellate.</title>
        <authorList>
            <person name="Alegado R.A."/>
            <person name="Ferriera S."/>
            <person name="Nusbaum C."/>
            <person name="Young S.K."/>
            <person name="Zeng Q."/>
            <person name="Imamovic A."/>
            <person name="Fairclough S.R."/>
            <person name="King N."/>
        </authorList>
    </citation>
    <scope>NUCLEOTIDE SEQUENCE [LARGE SCALE GENOMIC DNA]</scope>
    <source>
        <strain evidence="8 9">PR1</strain>
    </source>
</reference>
<dbReference type="Pfam" id="PF00208">
    <property type="entry name" value="ELFV_dehydrog"/>
    <property type="match status" value="2"/>
</dbReference>
<sequence>MLEIKATETVREGSIFGQISTMDHEQVVICHDQPTGLKAIIGIHNTVLGPALGGTRLWPYGTEEEAITDVLRLSRGMTFKNALAGLNLGGGKAVILGNPALKSEAFLRRFGRFIESLGGKYVTAEDVNMNTSDMEYISMETRHVAGLPEIKGGAGDPSPVTAFGTYMGMKAAAKKAYGSDSLSGKKILVQGVGQVGKYLIEYLSKEGAEILITDIFEDKLKQVAKNTGATAVDPNLIYDLDMDIYAPCALGATINDDTIDRLKCAVIAGAANNQLKDEAKHGKILLNKGIVYAPDFLINAGGVINVGAEYLGGYLKETVFKQTEKIYDTCLGILEKSEDEKIPAQQAAIETAKARIEAIGKVKLSF</sequence>
<dbReference type="GO" id="GO:0000166">
    <property type="term" value="F:nucleotide binding"/>
    <property type="evidence" value="ECO:0007669"/>
    <property type="project" value="UniProtKB-KW"/>
</dbReference>
<dbReference type="GO" id="GO:0016639">
    <property type="term" value="F:oxidoreductase activity, acting on the CH-NH2 group of donors, NAD or NADP as acceptor"/>
    <property type="evidence" value="ECO:0007669"/>
    <property type="project" value="InterPro"/>
</dbReference>
<evidence type="ECO:0000256" key="1">
    <source>
        <dbReference type="ARBA" id="ARBA00006382"/>
    </source>
</evidence>
<gene>
    <name evidence="8" type="ORF">ALPR1_20643</name>
</gene>
<dbReference type="EMBL" id="CM001023">
    <property type="protein sequence ID" value="EAZ81483.1"/>
    <property type="molecule type" value="Genomic_DNA"/>
</dbReference>
<dbReference type="PANTHER" id="PTHR42722">
    <property type="entry name" value="LEUCINE DEHYDROGENASE"/>
    <property type="match status" value="1"/>
</dbReference>
<evidence type="ECO:0000256" key="3">
    <source>
        <dbReference type="ARBA" id="ARBA00023027"/>
    </source>
</evidence>